<gene>
    <name evidence="7" type="ORF">B0H66DRAFT_486103</name>
</gene>
<dbReference type="InterPro" id="IPR050307">
    <property type="entry name" value="Sterol_Desaturase_Related"/>
</dbReference>
<keyword evidence="2 5" id="KW-0812">Transmembrane</keyword>
<dbReference type="Proteomes" id="UP001283341">
    <property type="component" value="Unassembled WGS sequence"/>
</dbReference>
<dbReference type="EMBL" id="JAUEDM010000009">
    <property type="protein sequence ID" value="KAK3312187.1"/>
    <property type="molecule type" value="Genomic_DNA"/>
</dbReference>
<feature type="transmembrane region" description="Helical" evidence="5">
    <location>
        <begin position="53"/>
        <end position="71"/>
    </location>
</feature>
<keyword evidence="8" id="KW-1185">Reference proteome</keyword>
<proteinExistence type="predicted"/>
<feature type="domain" description="Fatty acid hydroxylase" evidence="6">
    <location>
        <begin position="99"/>
        <end position="218"/>
    </location>
</feature>
<dbReference type="AlphaFoldDB" id="A0AAE0HSR7"/>
<reference evidence="7" key="2">
    <citation type="submission" date="2023-06" db="EMBL/GenBank/DDBJ databases">
        <authorList>
            <consortium name="Lawrence Berkeley National Laboratory"/>
            <person name="Haridas S."/>
            <person name="Hensen N."/>
            <person name="Bonometti L."/>
            <person name="Westerberg I."/>
            <person name="Brannstrom I.O."/>
            <person name="Guillou S."/>
            <person name="Cros-Aarteil S."/>
            <person name="Calhoun S."/>
            <person name="Kuo A."/>
            <person name="Mondo S."/>
            <person name="Pangilinan J."/>
            <person name="Riley R."/>
            <person name="Labutti K."/>
            <person name="Andreopoulos B."/>
            <person name="Lipzen A."/>
            <person name="Chen C."/>
            <person name="Yanf M."/>
            <person name="Daum C."/>
            <person name="Ng V."/>
            <person name="Clum A."/>
            <person name="Steindorff A."/>
            <person name="Ohm R."/>
            <person name="Martin F."/>
            <person name="Silar P."/>
            <person name="Natvig D."/>
            <person name="Lalanne C."/>
            <person name="Gautier V."/>
            <person name="Ament-Velasquez S.L."/>
            <person name="Kruys A."/>
            <person name="Hutchinson M.I."/>
            <person name="Powell A.J."/>
            <person name="Barry K."/>
            <person name="Miller A.N."/>
            <person name="Grigoriev I.V."/>
            <person name="Debuchy R."/>
            <person name="Gladieux P."/>
            <person name="Thoren M.H."/>
            <person name="Johannesson H."/>
        </authorList>
    </citation>
    <scope>NUCLEOTIDE SEQUENCE</scope>
    <source>
        <strain evidence="7">CBS 118394</strain>
    </source>
</reference>
<organism evidence="7 8">
    <name type="scientific">Apodospora peruviana</name>
    <dbReference type="NCBI Taxonomy" id="516989"/>
    <lineage>
        <taxon>Eukaryota</taxon>
        <taxon>Fungi</taxon>
        <taxon>Dikarya</taxon>
        <taxon>Ascomycota</taxon>
        <taxon>Pezizomycotina</taxon>
        <taxon>Sordariomycetes</taxon>
        <taxon>Sordariomycetidae</taxon>
        <taxon>Sordariales</taxon>
        <taxon>Lasiosphaeriaceae</taxon>
        <taxon>Apodospora</taxon>
    </lineage>
</organism>
<keyword evidence="3 5" id="KW-1133">Transmembrane helix</keyword>
<dbReference type="GO" id="GO:0005506">
    <property type="term" value="F:iron ion binding"/>
    <property type="evidence" value="ECO:0007669"/>
    <property type="project" value="InterPro"/>
</dbReference>
<accession>A0AAE0HSR7</accession>
<evidence type="ECO:0000256" key="3">
    <source>
        <dbReference type="ARBA" id="ARBA00022989"/>
    </source>
</evidence>
<evidence type="ECO:0000313" key="8">
    <source>
        <dbReference type="Proteomes" id="UP001283341"/>
    </source>
</evidence>
<protein>
    <submittedName>
        <fullName evidence="7">Fatty acid hydroxylase</fullName>
    </submittedName>
</protein>
<dbReference type="Pfam" id="PF04116">
    <property type="entry name" value="FA_hydroxylase"/>
    <property type="match status" value="1"/>
</dbReference>
<feature type="transmembrane region" description="Helical" evidence="5">
    <location>
        <begin position="12"/>
        <end position="32"/>
    </location>
</feature>
<comment type="subcellular location">
    <subcellularLocation>
        <location evidence="1">Membrane</location>
    </subcellularLocation>
</comment>
<dbReference type="GO" id="GO:0016020">
    <property type="term" value="C:membrane"/>
    <property type="evidence" value="ECO:0007669"/>
    <property type="project" value="UniProtKB-SubCell"/>
</dbReference>
<evidence type="ECO:0000256" key="5">
    <source>
        <dbReference type="SAM" id="Phobius"/>
    </source>
</evidence>
<evidence type="ECO:0000256" key="4">
    <source>
        <dbReference type="ARBA" id="ARBA00023136"/>
    </source>
</evidence>
<reference evidence="7" key="1">
    <citation type="journal article" date="2023" name="Mol. Phylogenet. Evol.">
        <title>Genome-scale phylogeny and comparative genomics of the fungal order Sordariales.</title>
        <authorList>
            <person name="Hensen N."/>
            <person name="Bonometti L."/>
            <person name="Westerberg I."/>
            <person name="Brannstrom I.O."/>
            <person name="Guillou S."/>
            <person name="Cros-Aarteil S."/>
            <person name="Calhoun S."/>
            <person name="Haridas S."/>
            <person name="Kuo A."/>
            <person name="Mondo S."/>
            <person name="Pangilinan J."/>
            <person name="Riley R."/>
            <person name="LaButti K."/>
            <person name="Andreopoulos B."/>
            <person name="Lipzen A."/>
            <person name="Chen C."/>
            <person name="Yan M."/>
            <person name="Daum C."/>
            <person name="Ng V."/>
            <person name="Clum A."/>
            <person name="Steindorff A."/>
            <person name="Ohm R.A."/>
            <person name="Martin F."/>
            <person name="Silar P."/>
            <person name="Natvig D.O."/>
            <person name="Lalanne C."/>
            <person name="Gautier V."/>
            <person name="Ament-Velasquez S.L."/>
            <person name="Kruys A."/>
            <person name="Hutchinson M.I."/>
            <person name="Powell A.J."/>
            <person name="Barry K."/>
            <person name="Miller A.N."/>
            <person name="Grigoriev I.V."/>
            <person name="Debuchy R."/>
            <person name="Gladieux P."/>
            <person name="Hiltunen Thoren M."/>
            <person name="Johannesson H."/>
        </authorList>
    </citation>
    <scope>NUCLEOTIDE SEQUENCE</scope>
    <source>
        <strain evidence="7">CBS 118394</strain>
    </source>
</reference>
<name>A0AAE0HSR7_9PEZI</name>
<comment type="caution">
    <text evidence="7">The sequence shown here is derived from an EMBL/GenBank/DDBJ whole genome shotgun (WGS) entry which is preliminary data.</text>
</comment>
<dbReference type="InterPro" id="IPR006694">
    <property type="entry name" value="Fatty_acid_hydroxylase"/>
</dbReference>
<evidence type="ECO:0000256" key="2">
    <source>
        <dbReference type="ARBA" id="ARBA00022692"/>
    </source>
</evidence>
<sequence length="231" mass="26094">MDSLLARYPPGYIEVLGSITVQLLYLVFGLLIEPFRPAEYHTKRATSSKMILLSLRNHIFVTLLHAAYVFINSGHSVLTKTFDSPYTPPTLTSVIRDLAIALIFRDVIFWTIHRLWHLPFIYEHVHAKHHEVTHPADHHVWTISYMSVTDFVFLYGLPVVAVAKTLEMDILTTLVFAFISAAGEQVKLVWGDEAHDEHHLDLGVNYGVYGFMDWVCGTTGCKTQGGKGKGE</sequence>
<dbReference type="GO" id="GO:0008610">
    <property type="term" value="P:lipid biosynthetic process"/>
    <property type="evidence" value="ECO:0007669"/>
    <property type="project" value="InterPro"/>
</dbReference>
<evidence type="ECO:0000259" key="6">
    <source>
        <dbReference type="Pfam" id="PF04116"/>
    </source>
</evidence>
<dbReference type="GO" id="GO:0016491">
    <property type="term" value="F:oxidoreductase activity"/>
    <property type="evidence" value="ECO:0007669"/>
    <property type="project" value="InterPro"/>
</dbReference>
<keyword evidence="4 5" id="KW-0472">Membrane</keyword>
<dbReference type="PANTHER" id="PTHR11863">
    <property type="entry name" value="STEROL DESATURASE"/>
    <property type="match status" value="1"/>
</dbReference>
<evidence type="ECO:0000313" key="7">
    <source>
        <dbReference type="EMBL" id="KAK3312187.1"/>
    </source>
</evidence>
<evidence type="ECO:0000256" key="1">
    <source>
        <dbReference type="ARBA" id="ARBA00004370"/>
    </source>
</evidence>